<feature type="transmembrane region" description="Helical" evidence="1">
    <location>
        <begin position="120"/>
        <end position="144"/>
    </location>
</feature>
<accession>A0A942IAA8</accession>
<proteinExistence type="predicted"/>
<feature type="transmembrane region" description="Helical" evidence="1">
    <location>
        <begin position="413"/>
        <end position="437"/>
    </location>
</feature>
<reference evidence="2" key="1">
    <citation type="submission" date="2021-04" db="EMBL/GenBank/DDBJ databases">
        <title>Pseudaminobacter soli sp. nov., isolated from paddy soil contaminated by heavy metals.</title>
        <authorList>
            <person name="Zhang K."/>
        </authorList>
    </citation>
    <scope>NUCLEOTIDE SEQUENCE</scope>
    <source>
        <strain evidence="2">19-2017</strain>
    </source>
</reference>
<feature type="transmembrane region" description="Helical" evidence="1">
    <location>
        <begin position="272"/>
        <end position="296"/>
    </location>
</feature>
<organism evidence="2 3">
    <name type="scientific">Pseudaminobacter soli</name>
    <name type="common">ex Zhang et al. 2022</name>
    <dbReference type="NCBI Taxonomy" id="2831468"/>
    <lineage>
        <taxon>Bacteria</taxon>
        <taxon>Pseudomonadati</taxon>
        <taxon>Pseudomonadota</taxon>
        <taxon>Alphaproteobacteria</taxon>
        <taxon>Hyphomicrobiales</taxon>
        <taxon>Phyllobacteriaceae</taxon>
        <taxon>Pseudaminobacter</taxon>
    </lineage>
</organism>
<feature type="transmembrane region" description="Helical" evidence="1">
    <location>
        <begin position="196"/>
        <end position="217"/>
    </location>
</feature>
<keyword evidence="1" id="KW-1133">Transmembrane helix</keyword>
<dbReference type="Proteomes" id="UP000680348">
    <property type="component" value="Unassembled WGS sequence"/>
</dbReference>
<gene>
    <name evidence="2" type="ORF">KEU06_21305</name>
</gene>
<dbReference type="EMBL" id="JAGWCR010000012">
    <property type="protein sequence ID" value="MBS3651155.1"/>
    <property type="molecule type" value="Genomic_DNA"/>
</dbReference>
<dbReference type="AlphaFoldDB" id="A0A942IAA8"/>
<evidence type="ECO:0000313" key="3">
    <source>
        <dbReference type="Proteomes" id="UP000680348"/>
    </source>
</evidence>
<feature type="transmembrane region" description="Helical" evidence="1">
    <location>
        <begin position="449"/>
        <end position="469"/>
    </location>
</feature>
<keyword evidence="3" id="KW-1185">Reference proteome</keyword>
<evidence type="ECO:0000256" key="1">
    <source>
        <dbReference type="SAM" id="Phobius"/>
    </source>
</evidence>
<keyword evidence="1" id="KW-0472">Membrane</keyword>
<feature type="transmembrane region" description="Helical" evidence="1">
    <location>
        <begin position="87"/>
        <end position="108"/>
    </location>
</feature>
<evidence type="ECO:0000313" key="2">
    <source>
        <dbReference type="EMBL" id="MBS3651155.1"/>
    </source>
</evidence>
<protein>
    <recommendedName>
        <fullName evidence="4">Fenitrothion hydrolase</fullName>
    </recommendedName>
</protein>
<keyword evidence="1" id="KW-0812">Transmembrane</keyword>
<comment type="caution">
    <text evidence="2">The sequence shown here is derived from an EMBL/GenBank/DDBJ whole genome shotgun (WGS) entry which is preliminary data.</text>
</comment>
<feature type="transmembrane region" description="Helical" evidence="1">
    <location>
        <begin position="47"/>
        <end position="66"/>
    </location>
</feature>
<feature type="transmembrane region" description="Helical" evidence="1">
    <location>
        <begin position="316"/>
        <end position="336"/>
    </location>
</feature>
<name>A0A942IAA8_9HYPH</name>
<feature type="transmembrane region" description="Helical" evidence="1">
    <location>
        <begin position="164"/>
        <end position="184"/>
    </location>
</feature>
<sequence length="475" mass="51452">MQRACSTSRHVLADAPSTLFAALLFPTQALAHASDRGHILLLPTGHYLVGGAAAVAISFLALAVLPRRALGPLAARRLPLVMLPSSLPFWTNLASFAFLCVLIAAGIFGSRDPLSNPLPLAIWTMLWVGLTLIVGVFGNFWSWIDPWYAPVRMARRLFSKPHLAYPKALGYWPAVVLFAGFAWFELIDIAPDDPYRLAIAVASYWLLTFGCMLAFGYEPWSRQAEFLSVFFRMISRLGIIETARDASGRLRLALCAPAAKLWREEPLPLSGAVFLLAALGSVSFDGFSKTFAWLGLIGVNPLEYPGRSAVQGANTVGLLLFCAGLIALFLAAVSLGARVGKQFDRRVAAGRLVWSIVPIALAYHFSHYLTAFLVNAQYFVVALSDPFGLGWDLFGTAHMLVSAGITMGSESAWVIWNLQAFAIIAGHVLALVIAHALAAEPDAPPRTVWAELPLTLLMIGYTVFGLWLLSTPTAG</sequence>
<feature type="transmembrane region" description="Helical" evidence="1">
    <location>
        <begin position="348"/>
        <end position="366"/>
    </location>
</feature>
<evidence type="ECO:0008006" key="4">
    <source>
        <dbReference type="Google" id="ProtNLM"/>
    </source>
</evidence>
<feature type="transmembrane region" description="Helical" evidence="1">
    <location>
        <begin position="378"/>
        <end position="401"/>
    </location>
</feature>